<dbReference type="AlphaFoldDB" id="A0A242N690"/>
<evidence type="ECO:0000313" key="3">
    <source>
        <dbReference type="Proteomes" id="UP000194546"/>
    </source>
</evidence>
<dbReference type="RefSeq" id="WP_086380810.1">
    <property type="nucleotide sequence ID" value="NZ_NBTY01000033.1"/>
</dbReference>
<proteinExistence type="predicted"/>
<organism evidence="2 3">
    <name type="scientific">Caballeronia sordidicola</name>
    <name type="common">Burkholderia sordidicola</name>
    <dbReference type="NCBI Taxonomy" id="196367"/>
    <lineage>
        <taxon>Bacteria</taxon>
        <taxon>Pseudomonadati</taxon>
        <taxon>Pseudomonadota</taxon>
        <taxon>Betaproteobacteria</taxon>
        <taxon>Burkholderiales</taxon>
        <taxon>Burkholderiaceae</taxon>
        <taxon>Caballeronia</taxon>
    </lineage>
</organism>
<protein>
    <submittedName>
        <fullName evidence="2">Uncharacterized protein</fullName>
    </submittedName>
</protein>
<gene>
    <name evidence="2" type="ORF">PAMC26510_06210</name>
</gene>
<evidence type="ECO:0000313" key="2">
    <source>
        <dbReference type="EMBL" id="OTP79185.1"/>
    </source>
</evidence>
<evidence type="ECO:0000256" key="1">
    <source>
        <dbReference type="SAM" id="SignalP"/>
    </source>
</evidence>
<dbReference type="EMBL" id="NBTY01000033">
    <property type="protein sequence ID" value="OTP79185.1"/>
    <property type="molecule type" value="Genomic_DNA"/>
</dbReference>
<accession>A0A242N690</accession>
<comment type="caution">
    <text evidence="2">The sequence shown here is derived from an EMBL/GenBank/DDBJ whole genome shotgun (WGS) entry which is preliminary data.</text>
</comment>
<dbReference type="Proteomes" id="UP000194546">
    <property type="component" value="Unassembled WGS sequence"/>
</dbReference>
<feature type="signal peptide" evidence="1">
    <location>
        <begin position="1"/>
        <end position="27"/>
    </location>
</feature>
<keyword evidence="1" id="KW-0732">Signal</keyword>
<sequence length="100" mass="10253">MENITRLTAVFILCAGGIASMVSNANANTAADNIRLSATPLANSAYGNECTNRSIQPFARSKDSTFSDDALRAGLELLTGVASGGYHSGPSNVCGKNSAL</sequence>
<reference evidence="2 3" key="1">
    <citation type="submission" date="2017-03" db="EMBL/GenBank/DDBJ databases">
        <title>Genome analysis of strain PAMC 26510.</title>
        <authorList>
            <person name="Oh H.-M."/>
            <person name="Yang J.-A."/>
        </authorList>
    </citation>
    <scope>NUCLEOTIDE SEQUENCE [LARGE SCALE GENOMIC DNA]</scope>
    <source>
        <strain evidence="2 3">PAMC 26510</strain>
    </source>
</reference>
<name>A0A242N690_CABSO</name>
<feature type="chain" id="PRO_5012467354" evidence="1">
    <location>
        <begin position="28"/>
        <end position="100"/>
    </location>
</feature>